<sequence>MIDNTSPVKEFLESLDVKMRAKAIHELKILQQFGPSLREPHSKLINNGIFELRIKIGSDISRIFYFFRIGNKIILTNGFIKKTNKTPKGEIDKAIKYKTDYERRYGK</sequence>
<dbReference type="Proteomes" id="UP000342249">
    <property type="component" value="Unassembled WGS sequence"/>
</dbReference>
<protein>
    <submittedName>
        <fullName evidence="1">Type II toxin-antitoxin system RelE/ParE family toxin</fullName>
    </submittedName>
</protein>
<organism evidence="1 2">
    <name type="scientific">Clostridium estertheticum</name>
    <dbReference type="NCBI Taxonomy" id="238834"/>
    <lineage>
        <taxon>Bacteria</taxon>
        <taxon>Bacillati</taxon>
        <taxon>Bacillota</taxon>
        <taxon>Clostridia</taxon>
        <taxon>Eubacteriales</taxon>
        <taxon>Clostridiaceae</taxon>
        <taxon>Clostridium</taxon>
    </lineage>
</organism>
<accession>A0A5N7J880</accession>
<name>A0A5N7J880_9CLOT</name>
<dbReference type="InterPro" id="IPR009241">
    <property type="entry name" value="HigB-like"/>
</dbReference>
<evidence type="ECO:0000313" key="1">
    <source>
        <dbReference type="EMBL" id="MPQ64946.1"/>
    </source>
</evidence>
<proteinExistence type="predicted"/>
<dbReference type="EMBL" id="SPSF01000061">
    <property type="protein sequence ID" value="MPQ64946.1"/>
    <property type="molecule type" value="Genomic_DNA"/>
</dbReference>
<gene>
    <name evidence="1" type="ORF">E4V82_23065</name>
</gene>
<dbReference type="AlphaFoldDB" id="A0A5N7J880"/>
<comment type="caution">
    <text evidence="1">The sequence shown here is derived from an EMBL/GenBank/DDBJ whole genome shotgun (WGS) entry which is preliminary data.</text>
</comment>
<evidence type="ECO:0000313" key="2">
    <source>
        <dbReference type="Proteomes" id="UP000342249"/>
    </source>
</evidence>
<dbReference type="Pfam" id="PF05973">
    <property type="entry name" value="Gp49"/>
    <property type="match status" value="1"/>
</dbReference>
<reference evidence="1 2" key="1">
    <citation type="journal article" date="2019" name="Lett. Appl. Microbiol.">
        <title>A case of 'blown pack' spoilage of vacuum-packaged pork likely associated with Clostridium estertheticum in Canada.</title>
        <authorList>
            <person name="Zhang P."/>
            <person name="Ward P."/>
            <person name="McMullen L.M."/>
            <person name="Yang X."/>
        </authorList>
    </citation>
    <scope>NUCLEOTIDE SEQUENCE [LARGE SCALE GENOMIC DNA]</scope>
    <source>
        <strain evidence="1 2">MA19</strain>
    </source>
</reference>